<dbReference type="OrthoDB" id="8479451at2"/>
<evidence type="ECO:0000313" key="1">
    <source>
        <dbReference type="EMBL" id="SDP61811.1"/>
    </source>
</evidence>
<sequence length="209" mass="22777">MQNQTPQALLENLTTAGSMPQVRQRFAEFLGLDDPLPDPVIHRALSDRPFLHNLIVSRGSPQFLQILISDPKNAAFPRPPEGLLGIEEPADPDVQDPAEAKALPGSLRLAARAAGALARWGAAGIVRVEPEVFEQRWSSCQACPHLIEPPERVVYKITSSLAARQQADARVCAACGCVAQRKARLPTERCPRADPAQPNFNRWGQALAN</sequence>
<dbReference type="RefSeq" id="WP_092835725.1">
    <property type="nucleotide sequence ID" value="NZ_FNJL01000018.1"/>
</dbReference>
<gene>
    <name evidence="1" type="ORF">SAMN04489708_11817</name>
</gene>
<organism evidence="1 2">
    <name type="scientific">Paracidovorax cattleyae</name>
    <dbReference type="NCBI Taxonomy" id="80868"/>
    <lineage>
        <taxon>Bacteria</taxon>
        <taxon>Pseudomonadati</taxon>
        <taxon>Pseudomonadota</taxon>
        <taxon>Betaproteobacteria</taxon>
        <taxon>Burkholderiales</taxon>
        <taxon>Comamonadaceae</taxon>
        <taxon>Paracidovorax</taxon>
    </lineage>
</organism>
<reference evidence="2" key="1">
    <citation type="submission" date="2016-10" db="EMBL/GenBank/DDBJ databases">
        <authorList>
            <person name="Varghese N."/>
            <person name="Submissions S."/>
        </authorList>
    </citation>
    <scope>NUCLEOTIDE SEQUENCE [LARGE SCALE GENOMIC DNA]</scope>
    <source>
        <strain evidence="2">DSM 17101</strain>
    </source>
</reference>
<name>A0A1H0U6M9_9BURK</name>
<dbReference type="AlphaFoldDB" id="A0A1H0U6M9"/>
<proteinExistence type="predicted"/>
<protein>
    <submittedName>
        <fullName evidence="1">Uncharacterized protein</fullName>
    </submittedName>
</protein>
<keyword evidence="2" id="KW-1185">Reference proteome</keyword>
<dbReference type="EMBL" id="FNJL01000018">
    <property type="protein sequence ID" value="SDP61811.1"/>
    <property type="molecule type" value="Genomic_DNA"/>
</dbReference>
<evidence type="ECO:0000313" key="2">
    <source>
        <dbReference type="Proteomes" id="UP000199317"/>
    </source>
</evidence>
<accession>A0A1H0U6M9</accession>
<dbReference type="Proteomes" id="UP000199317">
    <property type="component" value="Unassembled WGS sequence"/>
</dbReference>